<feature type="region of interest" description="Disordered" evidence="7">
    <location>
        <begin position="335"/>
        <end position="383"/>
    </location>
</feature>
<dbReference type="FunFam" id="3.40.50.300:FF:000013">
    <property type="entry name" value="PhoH family ATPase"/>
    <property type="match status" value="1"/>
</dbReference>
<dbReference type="Gene3D" id="3.40.50.300">
    <property type="entry name" value="P-loop containing nucleotide triphosphate hydrolases"/>
    <property type="match status" value="1"/>
</dbReference>
<comment type="subcellular location">
    <subcellularLocation>
        <location evidence="1">Cytoplasm</location>
    </subcellularLocation>
</comment>
<name>A0AAF0CB15_9GAMM</name>
<evidence type="ECO:0000256" key="4">
    <source>
        <dbReference type="ARBA" id="ARBA00022741"/>
    </source>
</evidence>
<dbReference type="PANTHER" id="PTHR30473:SF1">
    <property type="entry name" value="PHOH-LIKE PROTEIN"/>
    <property type="match status" value="1"/>
</dbReference>
<keyword evidence="5" id="KW-0067">ATP-binding</keyword>
<organism evidence="9 10">
    <name type="scientific">Thalassomonas viridans</name>
    <dbReference type="NCBI Taxonomy" id="137584"/>
    <lineage>
        <taxon>Bacteria</taxon>
        <taxon>Pseudomonadati</taxon>
        <taxon>Pseudomonadota</taxon>
        <taxon>Gammaproteobacteria</taxon>
        <taxon>Alteromonadales</taxon>
        <taxon>Colwelliaceae</taxon>
        <taxon>Thalassomonas</taxon>
    </lineage>
</organism>
<dbReference type="SUPFAM" id="SSF52540">
    <property type="entry name" value="P-loop containing nucleoside triphosphate hydrolases"/>
    <property type="match status" value="1"/>
</dbReference>
<dbReference type="InterPro" id="IPR027417">
    <property type="entry name" value="P-loop_NTPase"/>
</dbReference>
<proteinExistence type="inferred from homology"/>
<feature type="domain" description="PhoH-like protein" evidence="8">
    <location>
        <begin position="125"/>
        <end position="328"/>
    </location>
</feature>
<evidence type="ECO:0000256" key="6">
    <source>
        <dbReference type="ARBA" id="ARBA00039970"/>
    </source>
</evidence>
<evidence type="ECO:0000313" key="9">
    <source>
        <dbReference type="EMBL" id="WDE06870.1"/>
    </source>
</evidence>
<feature type="compositionally biased region" description="Low complexity" evidence="7">
    <location>
        <begin position="347"/>
        <end position="361"/>
    </location>
</feature>
<keyword evidence="4" id="KW-0547">Nucleotide-binding</keyword>
<comment type="similarity">
    <text evidence="2">Belongs to the PhoH family.</text>
</comment>
<evidence type="ECO:0000313" key="10">
    <source>
        <dbReference type="Proteomes" id="UP000032352"/>
    </source>
</evidence>
<reference evidence="9 10" key="1">
    <citation type="journal article" date="2015" name="Genome Announc.">
        <title>Draft Genome Sequences of Marine Isolates of Thalassomonas viridans and Thalassomonas actiniarum.</title>
        <authorList>
            <person name="Olonade I."/>
            <person name="van Zyl L.J."/>
            <person name="Trindade M."/>
        </authorList>
    </citation>
    <scope>NUCLEOTIDE SEQUENCE [LARGE SCALE GENOMIC DNA]</scope>
    <source>
        <strain evidence="9 10">XOM25</strain>
    </source>
</reference>
<evidence type="ECO:0000256" key="5">
    <source>
        <dbReference type="ARBA" id="ARBA00022840"/>
    </source>
</evidence>
<sequence length="383" mass="42530">MDNIALSKNSSFQFVLEPVDNHRQASLSGPMDDNLKTIERRLGVEISYRGNQFTVVGKETNSEAAISLLKDLYVETAPVKGQSKPVTPEMVHLAILEAKVLEQEPETTDPDFDKMVTIKTKRGVIKPRNKNQQSYVHNVLTNDISFGIGVAGTGKTYLAVACAVEALERQEVRRILLTRPAVEAGEKLGFLPGDLSQKVDPYLRPLYDALFEMLGFEKVEKLIERNVIEIAPLAYMRGRTLNDAFIILDESQNTTIEQMKMFLTRIGFNSRAVLTGDITQVDLPRGQRSGLRHAIEVLQDIPGISFSFFQAKDVVRHPVVARIVDAYDKFDQKANKLKQEKKEQQRQEAQAAAMQAAQPAPATTPAPMPAPTSASESGKADEH</sequence>
<reference evidence="9 10" key="2">
    <citation type="journal article" date="2022" name="Mar. Drugs">
        <title>Bioassay-Guided Fractionation Leads to the Detection of Cholic Acid Generated by the Rare Thalassomonas sp.</title>
        <authorList>
            <person name="Pheiffer F."/>
            <person name="Schneider Y.K."/>
            <person name="Hansen E.H."/>
            <person name="Andersen J.H."/>
            <person name="Isaksson J."/>
            <person name="Busche T."/>
            <person name="R C."/>
            <person name="Kalinowski J."/>
            <person name="Zyl L.V."/>
            <person name="Trindade M."/>
        </authorList>
    </citation>
    <scope>NUCLEOTIDE SEQUENCE [LARGE SCALE GENOMIC DNA]</scope>
    <source>
        <strain evidence="9 10">XOM25</strain>
    </source>
</reference>
<evidence type="ECO:0000256" key="2">
    <source>
        <dbReference type="ARBA" id="ARBA00010393"/>
    </source>
</evidence>
<keyword evidence="10" id="KW-1185">Reference proteome</keyword>
<feature type="compositionally biased region" description="Basic and acidic residues" evidence="7">
    <location>
        <begin position="335"/>
        <end position="346"/>
    </location>
</feature>
<dbReference type="Proteomes" id="UP000032352">
    <property type="component" value="Chromosome"/>
</dbReference>
<keyword evidence="3" id="KW-0963">Cytoplasm</keyword>
<dbReference type="PANTHER" id="PTHR30473">
    <property type="entry name" value="PROTEIN PHOH"/>
    <property type="match status" value="1"/>
</dbReference>
<evidence type="ECO:0000256" key="1">
    <source>
        <dbReference type="ARBA" id="ARBA00004496"/>
    </source>
</evidence>
<gene>
    <name evidence="9" type="ORF">SG34_008210</name>
</gene>
<dbReference type="EMBL" id="CP059733">
    <property type="protein sequence ID" value="WDE06870.1"/>
    <property type="molecule type" value="Genomic_DNA"/>
</dbReference>
<evidence type="ECO:0000259" key="8">
    <source>
        <dbReference type="Pfam" id="PF02562"/>
    </source>
</evidence>
<dbReference type="InterPro" id="IPR003714">
    <property type="entry name" value="PhoH"/>
</dbReference>
<dbReference type="GO" id="GO:0005524">
    <property type="term" value="F:ATP binding"/>
    <property type="evidence" value="ECO:0007669"/>
    <property type="project" value="UniProtKB-KW"/>
</dbReference>
<dbReference type="KEGG" id="tvd:SG34_008210"/>
<accession>A0AAF0CB15</accession>
<dbReference type="Pfam" id="PF02562">
    <property type="entry name" value="PhoH"/>
    <property type="match status" value="1"/>
</dbReference>
<dbReference type="AlphaFoldDB" id="A0AAF0CB15"/>
<evidence type="ECO:0000256" key="3">
    <source>
        <dbReference type="ARBA" id="ARBA00022490"/>
    </source>
</evidence>
<dbReference type="GO" id="GO:0005829">
    <property type="term" value="C:cytosol"/>
    <property type="evidence" value="ECO:0007669"/>
    <property type="project" value="TreeGrafter"/>
</dbReference>
<dbReference type="RefSeq" id="WP_044842085.1">
    <property type="nucleotide sequence ID" value="NZ_CP059733.1"/>
</dbReference>
<evidence type="ECO:0000256" key="7">
    <source>
        <dbReference type="SAM" id="MobiDB-lite"/>
    </source>
</evidence>
<dbReference type="InterPro" id="IPR051451">
    <property type="entry name" value="PhoH2-like"/>
</dbReference>
<protein>
    <recommendedName>
        <fullName evidence="6">PhoH-like protein</fullName>
    </recommendedName>
</protein>